<organism evidence="1 2">
    <name type="scientific">Streptomyces synnematoformans</name>
    <dbReference type="NCBI Taxonomy" id="415721"/>
    <lineage>
        <taxon>Bacteria</taxon>
        <taxon>Bacillati</taxon>
        <taxon>Actinomycetota</taxon>
        <taxon>Actinomycetes</taxon>
        <taxon>Kitasatosporales</taxon>
        <taxon>Streptomycetaceae</taxon>
        <taxon>Streptomyces</taxon>
    </lineage>
</organism>
<dbReference type="RefSeq" id="WP_344287732.1">
    <property type="nucleotide sequence ID" value="NZ_BAAAPF010000008.1"/>
</dbReference>
<evidence type="ECO:0000313" key="1">
    <source>
        <dbReference type="EMBL" id="GAA2110168.1"/>
    </source>
</evidence>
<accession>A0ABN2XGM4</accession>
<gene>
    <name evidence="1" type="ORF">GCM10009802_06990</name>
</gene>
<comment type="caution">
    <text evidence="1">The sequence shown here is derived from an EMBL/GenBank/DDBJ whole genome shotgun (WGS) entry which is preliminary data.</text>
</comment>
<proteinExistence type="predicted"/>
<evidence type="ECO:0000313" key="2">
    <source>
        <dbReference type="Proteomes" id="UP001500443"/>
    </source>
</evidence>
<sequence>MTPDSPDAPGRPGYADVADPVTGEVRLCASLCATCIFHPGNQADLLPGRVAQMVRDARACAGHIPCHSTLDTPAPAICRGYADGPDRGASLTLRLGRALNTLIEITPPDHPVP</sequence>
<dbReference type="EMBL" id="BAAAPF010000008">
    <property type="protein sequence ID" value="GAA2110168.1"/>
    <property type="molecule type" value="Genomic_DNA"/>
</dbReference>
<dbReference type="Proteomes" id="UP001500443">
    <property type="component" value="Unassembled WGS sequence"/>
</dbReference>
<protein>
    <recommendedName>
        <fullName evidence="3">Ferredoxin</fullName>
    </recommendedName>
</protein>
<evidence type="ECO:0008006" key="3">
    <source>
        <dbReference type="Google" id="ProtNLM"/>
    </source>
</evidence>
<name>A0ABN2XGM4_9ACTN</name>
<reference evidence="1 2" key="1">
    <citation type="journal article" date="2019" name="Int. J. Syst. Evol. Microbiol.">
        <title>The Global Catalogue of Microorganisms (GCM) 10K type strain sequencing project: providing services to taxonomists for standard genome sequencing and annotation.</title>
        <authorList>
            <consortium name="The Broad Institute Genomics Platform"/>
            <consortium name="The Broad Institute Genome Sequencing Center for Infectious Disease"/>
            <person name="Wu L."/>
            <person name="Ma J."/>
        </authorList>
    </citation>
    <scope>NUCLEOTIDE SEQUENCE [LARGE SCALE GENOMIC DNA]</scope>
    <source>
        <strain evidence="1 2">JCM 15481</strain>
    </source>
</reference>
<keyword evidence="2" id="KW-1185">Reference proteome</keyword>